<keyword evidence="3" id="KW-1185">Reference proteome</keyword>
<dbReference type="Gene3D" id="1.25.40.10">
    <property type="entry name" value="Tetratricopeptide repeat domain"/>
    <property type="match status" value="2"/>
</dbReference>
<feature type="coiled-coil region" evidence="1">
    <location>
        <begin position="472"/>
        <end position="499"/>
    </location>
</feature>
<name>A0AAW2ZL79_9EUKA</name>
<proteinExistence type="predicted"/>
<accession>A0AAW2ZL79</accession>
<dbReference type="AlphaFoldDB" id="A0AAW2ZL79"/>
<sequence>MLKRVVSFVGVSIRPSIISNTFVNRGFHVTRFTCADLKLTNKDLEVKLKTFEDEIVRETDSLARIDQEQLSHDSLFRAKKLCDSGLKSISDFRAAIENSNLEKHELTRAIHTITAREGFLLSRRADIHFSNFGADPSNTRSLRLALTDLESAYNINPNNLQPLYLMASATYDMTGDSERAIQYIDRAMKVVKEQVASIKKQYNSKPQQKEFDPVAHGNQDVSAFYALRGILLTTSQLKRYQEAQEMFTTAIKYADKYAHPDQQKAQLYIHRAVSRLEHVLSNEPEPEPEPEHFTAKSVLKDLNYALELDPDNYFANLHLGTYYRVMEYNVEQLLYNLRRYRREAVKHIEAGDWEAISRVDKIIEYFQVIDNFDELVRNNPDKPDYYVQRAMHYLHLYSFTEAENAPSNKENEYADKAISDLKFLSKKFGSQSIHVLHLSSEIAKTVLKNNKEALLRYERVLGSTDEDHLNYKANAERNIKELKVIVEKELKMVENMIEEEDSALVKPNVKK</sequence>
<keyword evidence="1" id="KW-0175">Coiled coil</keyword>
<dbReference type="InterPro" id="IPR011990">
    <property type="entry name" value="TPR-like_helical_dom_sf"/>
</dbReference>
<comment type="caution">
    <text evidence="2">The sequence shown here is derived from an EMBL/GenBank/DDBJ whole genome shotgun (WGS) entry which is preliminary data.</text>
</comment>
<gene>
    <name evidence="2" type="ORF">AKO1_006595</name>
</gene>
<organism evidence="2 3">
    <name type="scientific">Acrasis kona</name>
    <dbReference type="NCBI Taxonomy" id="1008807"/>
    <lineage>
        <taxon>Eukaryota</taxon>
        <taxon>Discoba</taxon>
        <taxon>Heterolobosea</taxon>
        <taxon>Tetramitia</taxon>
        <taxon>Eutetramitia</taxon>
        <taxon>Acrasidae</taxon>
        <taxon>Acrasis</taxon>
    </lineage>
</organism>
<reference evidence="2 3" key="1">
    <citation type="submission" date="2024-03" db="EMBL/GenBank/DDBJ databases">
        <title>The Acrasis kona genome and developmental transcriptomes reveal deep origins of eukaryotic multicellular pathways.</title>
        <authorList>
            <person name="Sheikh S."/>
            <person name="Fu C.-J."/>
            <person name="Brown M.W."/>
            <person name="Baldauf S.L."/>
        </authorList>
    </citation>
    <scope>NUCLEOTIDE SEQUENCE [LARGE SCALE GENOMIC DNA]</scope>
    <source>
        <strain evidence="2 3">ATCC MYA-3509</strain>
    </source>
</reference>
<evidence type="ECO:0000313" key="2">
    <source>
        <dbReference type="EMBL" id="KAL0490240.1"/>
    </source>
</evidence>
<protein>
    <submittedName>
        <fullName evidence="2">Cry6Aa</fullName>
    </submittedName>
</protein>
<evidence type="ECO:0000256" key="1">
    <source>
        <dbReference type="SAM" id="Coils"/>
    </source>
</evidence>
<dbReference type="Proteomes" id="UP001431209">
    <property type="component" value="Unassembled WGS sequence"/>
</dbReference>
<evidence type="ECO:0000313" key="3">
    <source>
        <dbReference type="Proteomes" id="UP001431209"/>
    </source>
</evidence>
<dbReference type="EMBL" id="JAOPGA020001656">
    <property type="protein sequence ID" value="KAL0490240.1"/>
    <property type="molecule type" value="Genomic_DNA"/>
</dbReference>
<dbReference type="SUPFAM" id="SSF48452">
    <property type="entry name" value="TPR-like"/>
    <property type="match status" value="1"/>
</dbReference>
<feature type="coiled-coil region" evidence="1">
    <location>
        <begin position="34"/>
        <end position="68"/>
    </location>
</feature>